<dbReference type="CDD" id="cd14014">
    <property type="entry name" value="STKc_PknB_like"/>
    <property type="match status" value="1"/>
</dbReference>
<dbReference type="SUPFAM" id="SSF56112">
    <property type="entry name" value="Protein kinase-like (PK-like)"/>
    <property type="match status" value="1"/>
</dbReference>
<comment type="caution">
    <text evidence="11">The sequence shown here is derived from an EMBL/GenBank/DDBJ whole genome shotgun (WGS) entry which is preliminary data.</text>
</comment>
<feature type="domain" description="Protein kinase" evidence="10">
    <location>
        <begin position="266"/>
        <end position="520"/>
    </location>
</feature>
<gene>
    <name evidence="11" type="ORF">KDL28_20720</name>
</gene>
<dbReference type="Pfam" id="PF16919">
    <property type="entry name" value="PknG_rubred"/>
    <property type="match status" value="1"/>
</dbReference>
<dbReference type="InterPro" id="IPR011009">
    <property type="entry name" value="Kinase-like_dom_sf"/>
</dbReference>
<evidence type="ECO:0000256" key="8">
    <source>
        <dbReference type="ARBA" id="ARBA00048679"/>
    </source>
</evidence>
<dbReference type="PANTHER" id="PTHR24363:SF0">
    <property type="entry name" value="SERINE_THREONINE KINASE LIKE DOMAIN CONTAINING 1"/>
    <property type="match status" value="1"/>
</dbReference>
<dbReference type="Gene3D" id="3.30.200.20">
    <property type="entry name" value="Phosphorylase Kinase, domain 1"/>
    <property type="match status" value="1"/>
</dbReference>
<evidence type="ECO:0000256" key="2">
    <source>
        <dbReference type="ARBA" id="ARBA00022527"/>
    </source>
</evidence>
<keyword evidence="3" id="KW-0808">Transferase</keyword>
<comment type="catalytic activity">
    <reaction evidence="8">
        <text>L-seryl-[protein] + ATP = O-phospho-L-seryl-[protein] + ADP + H(+)</text>
        <dbReference type="Rhea" id="RHEA:17989"/>
        <dbReference type="Rhea" id="RHEA-COMP:9863"/>
        <dbReference type="Rhea" id="RHEA-COMP:11604"/>
        <dbReference type="ChEBI" id="CHEBI:15378"/>
        <dbReference type="ChEBI" id="CHEBI:29999"/>
        <dbReference type="ChEBI" id="CHEBI:30616"/>
        <dbReference type="ChEBI" id="CHEBI:83421"/>
        <dbReference type="ChEBI" id="CHEBI:456216"/>
        <dbReference type="EC" id="2.7.11.1"/>
    </reaction>
</comment>
<feature type="region of interest" description="Disordered" evidence="9">
    <location>
        <begin position="1"/>
        <end position="121"/>
    </location>
</feature>
<feature type="compositionally biased region" description="Pro residues" evidence="9">
    <location>
        <begin position="106"/>
        <end position="116"/>
    </location>
</feature>
<sequence length="868" mass="89467">MRPGRGHAGARRVPPPPGPGRRAARHEPNRERGGGRAVTDCPQPDCDGSIQDGFCDSCGLAPRPRATGASGPSRPSGTSGPFSGPATAAAPWSGPATGPATASSGAPPPDGSPCPHPGCDGTVEDGYCDVTGLAAGSAPTGPGSQNTAAQPIDRGSSSGTGTGTGSGTSASRAFPTTGRSRSTSSRSRLGAGLVDVPAVSRVDPAAALLADPQVAEEKRYCSKCGHPVGRGRDGRPGRLKGFCPNDGTRYDFTPTLTPGTLVAGQYEVQGCLAHGGLGWIYLALDRNVNDRWVVLKGLLDSGDADAMAAAVAERRFLAQLSHPTIVSIFNFVEHPGADGAPVGYIVMEYVGGSSLKELLNARRRADGTFDPMPVGQAIAYALEVLPALGHLHSLGLAYCDFKPDNVIQYDRQLKLIDLGAVIRMDDQLSAVFGTVGYQAPEIATAGPSPASDIHTVGRTLAVLALGMPPTSRGAPAPLPDAAAHPVLARHESFHRLLLRATDPDPLRRFDSADEMADQLTGVLREVLAAEDGVPRPGQSTVFGPPRGTFASGLLGEPTAPGRPDPRRTARMLPVPLVDTDDPAAGVLASASGASPAEILRLAGAVGDPSPELRLRVVRAHLDAGDPGAARAELDRIAATGLGDWRLGWLRGVGALVAGEPRAAIDLFDAVLATLPGEPAPKLALAAAAESAGLDDLAGRYYSIIGRTDPNVADAAFGLARVALRAGQPRVATAALDAVPETSSEYVAAQLAAVHSVLVGGRTSTGPQTWVAEPELRAAAARVERLPLDPATDHGIRATLLHAAVDLLARPGTQAANGAAPLLGCPWKARDLRLALERTLRASARLAGGREERMALVDRANAVRPRTWV</sequence>
<evidence type="ECO:0000256" key="3">
    <source>
        <dbReference type="ARBA" id="ARBA00022679"/>
    </source>
</evidence>
<evidence type="ECO:0000256" key="1">
    <source>
        <dbReference type="ARBA" id="ARBA00012513"/>
    </source>
</evidence>
<feature type="compositionally biased region" description="Low complexity" evidence="9">
    <location>
        <begin position="167"/>
        <end position="188"/>
    </location>
</feature>
<evidence type="ECO:0000256" key="7">
    <source>
        <dbReference type="ARBA" id="ARBA00047899"/>
    </source>
</evidence>
<feature type="compositionally biased region" description="Basic residues" evidence="9">
    <location>
        <begin position="1"/>
        <end position="10"/>
    </location>
</feature>
<evidence type="ECO:0000256" key="5">
    <source>
        <dbReference type="ARBA" id="ARBA00022777"/>
    </source>
</evidence>
<dbReference type="SUPFAM" id="SSF48452">
    <property type="entry name" value="TPR-like"/>
    <property type="match status" value="1"/>
</dbReference>
<name>A0ABT1A3G0_9PSEU</name>
<dbReference type="Pfam" id="PF00069">
    <property type="entry name" value="Pkinase"/>
    <property type="match status" value="1"/>
</dbReference>
<evidence type="ECO:0000256" key="4">
    <source>
        <dbReference type="ARBA" id="ARBA00022741"/>
    </source>
</evidence>
<keyword evidence="2" id="KW-0723">Serine/threonine-protein kinase</keyword>
<keyword evidence="12" id="KW-1185">Reference proteome</keyword>
<dbReference type="Proteomes" id="UP001165283">
    <property type="component" value="Unassembled WGS sequence"/>
</dbReference>
<comment type="catalytic activity">
    <reaction evidence="7">
        <text>L-threonyl-[protein] + ATP = O-phospho-L-threonyl-[protein] + ADP + H(+)</text>
        <dbReference type="Rhea" id="RHEA:46608"/>
        <dbReference type="Rhea" id="RHEA-COMP:11060"/>
        <dbReference type="Rhea" id="RHEA-COMP:11605"/>
        <dbReference type="ChEBI" id="CHEBI:15378"/>
        <dbReference type="ChEBI" id="CHEBI:30013"/>
        <dbReference type="ChEBI" id="CHEBI:30616"/>
        <dbReference type="ChEBI" id="CHEBI:61977"/>
        <dbReference type="ChEBI" id="CHEBI:456216"/>
        <dbReference type="EC" id="2.7.11.1"/>
    </reaction>
</comment>
<keyword evidence="5 11" id="KW-0418">Kinase</keyword>
<dbReference type="EMBL" id="JAGSOV010000042">
    <property type="protein sequence ID" value="MCO1657485.1"/>
    <property type="molecule type" value="Genomic_DNA"/>
</dbReference>
<organism evidence="11 12">
    <name type="scientific">Pseudonocardia humida</name>
    <dbReference type="NCBI Taxonomy" id="2800819"/>
    <lineage>
        <taxon>Bacteria</taxon>
        <taxon>Bacillati</taxon>
        <taxon>Actinomycetota</taxon>
        <taxon>Actinomycetes</taxon>
        <taxon>Pseudonocardiales</taxon>
        <taxon>Pseudonocardiaceae</taxon>
        <taxon>Pseudonocardia</taxon>
    </lineage>
</organism>
<feature type="compositionally biased region" description="Basic and acidic residues" evidence="9">
    <location>
        <begin position="25"/>
        <end position="34"/>
    </location>
</feature>
<feature type="region of interest" description="Disordered" evidence="9">
    <location>
        <begin position="534"/>
        <end position="567"/>
    </location>
</feature>
<evidence type="ECO:0000256" key="9">
    <source>
        <dbReference type="SAM" id="MobiDB-lite"/>
    </source>
</evidence>
<dbReference type="SMART" id="SM00220">
    <property type="entry name" value="S_TKc"/>
    <property type="match status" value="1"/>
</dbReference>
<proteinExistence type="predicted"/>
<evidence type="ECO:0000259" key="10">
    <source>
        <dbReference type="PROSITE" id="PS50011"/>
    </source>
</evidence>
<evidence type="ECO:0000313" key="12">
    <source>
        <dbReference type="Proteomes" id="UP001165283"/>
    </source>
</evidence>
<dbReference type="PROSITE" id="PS50011">
    <property type="entry name" value="PROTEIN_KINASE_DOM"/>
    <property type="match status" value="1"/>
</dbReference>
<evidence type="ECO:0000256" key="6">
    <source>
        <dbReference type="ARBA" id="ARBA00022840"/>
    </source>
</evidence>
<dbReference type="Gene3D" id="1.10.510.10">
    <property type="entry name" value="Transferase(Phosphotransferase) domain 1"/>
    <property type="match status" value="1"/>
</dbReference>
<keyword evidence="4" id="KW-0547">Nucleotide-binding</keyword>
<accession>A0ABT1A3G0</accession>
<dbReference type="PANTHER" id="PTHR24363">
    <property type="entry name" value="SERINE/THREONINE PROTEIN KINASE"/>
    <property type="match status" value="1"/>
</dbReference>
<feature type="region of interest" description="Disordered" evidence="9">
    <location>
        <begin position="137"/>
        <end position="189"/>
    </location>
</feature>
<keyword evidence="6" id="KW-0067">ATP-binding</keyword>
<dbReference type="GO" id="GO:0016301">
    <property type="term" value="F:kinase activity"/>
    <property type="evidence" value="ECO:0007669"/>
    <property type="project" value="UniProtKB-KW"/>
</dbReference>
<reference evidence="11" key="1">
    <citation type="submission" date="2021-04" db="EMBL/GenBank/DDBJ databases">
        <title>Pseudonocardia sp. nov., isolated from sandy soil of mangrove forest.</title>
        <authorList>
            <person name="Zan Z."/>
            <person name="Huang R."/>
            <person name="Liu W."/>
        </authorList>
    </citation>
    <scope>NUCLEOTIDE SEQUENCE</scope>
    <source>
        <strain evidence="11">S2-4</strain>
    </source>
</reference>
<dbReference type="EC" id="2.7.11.1" evidence="1"/>
<feature type="compositionally biased region" description="Low complexity" evidence="9">
    <location>
        <begin position="66"/>
        <end position="105"/>
    </location>
</feature>
<dbReference type="InterPro" id="IPR031634">
    <property type="entry name" value="PknG_rubred"/>
</dbReference>
<dbReference type="Pfam" id="PF16918">
    <property type="entry name" value="PknG_TPR"/>
    <property type="match status" value="1"/>
</dbReference>
<dbReference type="InterPro" id="IPR011990">
    <property type="entry name" value="TPR-like_helical_dom_sf"/>
</dbReference>
<dbReference type="InterPro" id="IPR031636">
    <property type="entry name" value="PknG_TPR"/>
</dbReference>
<evidence type="ECO:0000313" key="11">
    <source>
        <dbReference type="EMBL" id="MCO1657485.1"/>
    </source>
</evidence>
<dbReference type="Gene3D" id="1.25.40.10">
    <property type="entry name" value="Tetratricopeptide repeat domain"/>
    <property type="match status" value="1"/>
</dbReference>
<dbReference type="InterPro" id="IPR000719">
    <property type="entry name" value="Prot_kinase_dom"/>
</dbReference>
<protein>
    <recommendedName>
        <fullName evidence="1">non-specific serine/threonine protein kinase</fullName>
        <ecNumber evidence="1">2.7.11.1</ecNumber>
    </recommendedName>
</protein>